<organism evidence="1 2">
    <name type="scientific">Inconstantimicrobium mannanitabidum</name>
    <dbReference type="NCBI Taxonomy" id="1604901"/>
    <lineage>
        <taxon>Bacteria</taxon>
        <taxon>Bacillati</taxon>
        <taxon>Bacillota</taxon>
        <taxon>Clostridia</taxon>
        <taxon>Eubacteriales</taxon>
        <taxon>Clostridiaceae</taxon>
        <taxon>Inconstantimicrobium</taxon>
    </lineage>
</organism>
<sequence>MEKLLKNSNAESNEVEVETEEINYNKIILVVDSFINMHNMSKKDFLEEIFFGAFKLIPEAEKGTFFELIDDKYVPIVSKGYNVETLSQLVFKKEDAFIDYNCSSNASVEAYEIYVQKRDNEKYSEEKITVMKKLGTYSDYTCLYAPIQVEGLNVGVICFDCFTKNSFSRTSKKILKFYSQIISNFYTQKILYDREKKMYDEMVTALVSAIEVKDKYTEGHAKRVRQYSCAIAEGLHLSKQQINDIGTAALLHDIGKIGISTEILNKPGRLTEEEYNIIKEHPVYTKIILEKISGFSNITNYAYNHHENYDGTGYPRGINHNDIPFESQIIQVADAYDAMTSERAYRSALSSSQALEIIRKEMGKQFNPEIANVAIKLFN</sequence>
<keyword evidence="2" id="KW-1185">Reference proteome</keyword>
<protein>
    <submittedName>
        <fullName evidence="1">Uncharacterized protein</fullName>
    </submittedName>
</protein>
<proteinExistence type="predicted"/>
<comment type="caution">
    <text evidence="1">The sequence shown here is derived from an EMBL/GenBank/DDBJ whole genome shotgun (WGS) entry which is preliminary data.</text>
</comment>
<dbReference type="Proteomes" id="UP001058074">
    <property type="component" value="Unassembled WGS sequence"/>
</dbReference>
<accession>A0ACB5RE10</accession>
<gene>
    <name evidence="1" type="ORF">rsdtw13_25990</name>
</gene>
<name>A0ACB5RE10_9CLOT</name>
<evidence type="ECO:0000313" key="2">
    <source>
        <dbReference type="Proteomes" id="UP001058074"/>
    </source>
</evidence>
<reference evidence="1" key="1">
    <citation type="journal article" date="2025" name="Int. J. Syst. Evol. Microbiol.">
        <title>Inconstantimicrobium mannanitabidum sp. nov., a novel member of the family Clostridiaceae isolated from anoxic soil under the treatment of reductive soil disinfestation.</title>
        <authorList>
            <person name="Ueki A."/>
            <person name="Tonouchi A."/>
            <person name="Honma S."/>
            <person name="Kaku N."/>
            <person name="Ueki K."/>
        </authorList>
    </citation>
    <scope>NUCLEOTIDE SEQUENCE</scope>
    <source>
        <strain evidence="1">TW13</strain>
    </source>
</reference>
<evidence type="ECO:0000313" key="1">
    <source>
        <dbReference type="EMBL" id="GKX67341.1"/>
    </source>
</evidence>
<dbReference type="EMBL" id="BROD01000001">
    <property type="protein sequence ID" value="GKX67341.1"/>
    <property type="molecule type" value="Genomic_DNA"/>
</dbReference>